<reference evidence="1 2" key="1">
    <citation type="submission" date="2021-05" db="EMBL/GenBank/DDBJ databases">
        <title>Genome Assembly of Synthetic Allotetraploid Brassica napus Reveals Homoeologous Exchanges between Subgenomes.</title>
        <authorList>
            <person name="Davis J.T."/>
        </authorList>
    </citation>
    <scope>NUCLEOTIDE SEQUENCE [LARGE SCALE GENOMIC DNA]</scope>
    <source>
        <strain evidence="2">cv. Da-Ae</strain>
        <tissue evidence="1">Seedling</tissue>
    </source>
</reference>
<dbReference type="Proteomes" id="UP000824890">
    <property type="component" value="Unassembled WGS sequence"/>
</dbReference>
<sequence length="98" mass="10765">ENMSVLCQPLADVKFMKLLHTETSSSVDVTQDVISCLRENALELVNVLSFSEGEAVQRECLCKAAEQGKSCFEGDNKWVVSAPELKSIIQKVVASMTE</sequence>
<feature type="non-terminal residue" evidence="1">
    <location>
        <position position="1"/>
    </location>
</feature>
<evidence type="ECO:0000313" key="2">
    <source>
        <dbReference type="Proteomes" id="UP000824890"/>
    </source>
</evidence>
<accession>A0ABQ8AI05</accession>
<gene>
    <name evidence="1" type="ORF">HID58_054084</name>
</gene>
<proteinExistence type="predicted"/>
<organism evidence="1 2">
    <name type="scientific">Brassica napus</name>
    <name type="common">Rape</name>
    <dbReference type="NCBI Taxonomy" id="3708"/>
    <lineage>
        <taxon>Eukaryota</taxon>
        <taxon>Viridiplantae</taxon>
        <taxon>Streptophyta</taxon>
        <taxon>Embryophyta</taxon>
        <taxon>Tracheophyta</taxon>
        <taxon>Spermatophyta</taxon>
        <taxon>Magnoliopsida</taxon>
        <taxon>eudicotyledons</taxon>
        <taxon>Gunneridae</taxon>
        <taxon>Pentapetalae</taxon>
        <taxon>rosids</taxon>
        <taxon>malvids</taxon>
        <taxon>Brassicales</taxon>
        <taxon>Brassicaceae</taxon>
        <taxon>Brassiceae</taxon>
        <taxon>Brassica</taxon>
    </lineage>
</organism>
<keyword evidence="2" id="KW-1185">Reference proteome</keyword>
<comment type="caution">
    <text evidence="1">The sequence shown here is derived from an EMBL/GenBank/DDBJ whole genome shotgun (WGS) entry which is preliminary data.</text>
</comment>
<evidence type="ECO:0000313" key="1">
    <source>
        <dbReference type="EMBL" id="KAH0891655.1"/>
    </source>
</evidence>
<name>A0ABQ8AI05_BRANA</name>
<protein>
    <submittedName>
        <fullName evidence="1">Uncharacterized protein</fullName>
    </submittedName>
</protein>
<dbReference type="EMBL" id="JAGKQM010000013">
    <property type="protein sequence ID" value="KAH0891655.1"/>
    <property type="molecule type" value="Genomic_DNA"/>
</dbReference>